<name>A0A0M3AJU5_9SPHN</name>
<dbReference type="Proteomes" id="UP000033874">
    <property type="component" value="Unassembled WGS sequence"/>
</dbReference>
<gene>
    <name evidence="2" type="ORF">YP76_21215</name>
</gene>
<dbReference type="AlphaFoldDB" id="A0A0M3AJU5"/>
<organism evidence="2 3">
    <name type="scientific">Sphingobium chungbukense</name>
    <dbReference type="NCBI Taxonomy" id="56193"/>
    <lineage>
        <taxon>Bacteria</taxon>
        <taxon>Pseudomonadati</taxon>
        <taxon>Pseudomonadota</taxon>
        <taxon>Alphaproteobacteria</taxon>
        <taxon>Sphingomonadales</taxon>
        <taxon>Sphingomonadaceae</taxon>
        <taxon>Sphingobium</taxon>
    </lineage>
</organism>
<dbReference type="RefSeq" id="WP_046765592.1">
    <property type="nucleotide sequence ID" value="NZ_LBIC01000011.1"/>
</dbReference>
<sequence length="108" mass="11542">MLIVRLLSLLFVLTLAFSHGGPIASISHDHALTAEHHHAGHGHSPSDAPDTDHESDGTSAHVHLLVDRLAYAAPVPATRLDRAPRHWPHNQPQLPSAVLAPLLEPPAA</sequence>
<dbReference type="EMBL" id="LBIC01000011">
    <property type="protein sequence ID" value="KKW90228.1"/>
    <property type="molecule type" value="Genomic_DNA"/>
</dbReference>
<comment type="caution">
    <text evidence="2">The sequence shown here is derived from an EMBL/GenBank/DDBJ whole genome shotgun (WGS) entry which is preliminary data.</text>
</comment>
<dbReference type="PATRIC" id="fig|56193.3.peg.4461"/>
<protein>
    <submittedName>
        <fullName evidence="2">Uncharacterized protein</fullName>
    </submittedName>
</protein>
<proteinExistence type="predicted"/>
<evidence type="ECO:0000313" key="2">
    <source>
        <dbReference type="EMBL" id="KKW90228.1"/>
    </source>
</evidence>
<evidence type="ECO:0000256" key="1">
    <source>
        <dbReference type="SAM" id="MobiDB-lite"/>
    </source>
</evidence>
<reference evidence="2 3" key="1">
    <citation type="submission" date="2015-04" db="EMBL/GenBank/DDBJ databases">
        <title>Genome sequence of aromatic hydrocarbons-degrading Sphingobium chungbukense DJ77.</title>
        <authorList>
            <person name="Kim Y.-C."/>
            <person name="Chae J.-C."/>
        </authorList>
    </citation>
    <scope>NUCLEOTIDE SEQUENCE [LARGE SCALE GENOMIC DNA]</scope>
    <source>
        <strain evidence="2 3">DJ77</strain>
    </source>
</reference>
<feature type="region of interest" description="Disordered" evidence="1">
    <location>
        <begin position="82"/>
        <end position="108"/>
    </location>
</feature>
<keyword evidence="3" id="KW-1185">Reference proteome</keyword>
<evidence type="ECO:0000313" key="3">
    <source>
        <dbReference type="Proteomes" id="UP000033874"/>
    </source>
</evidence>
<accession>A0A0M3AJU5</accession>
<feature type="region of interest" description="Disordered" evidence="1">
    <location>
        <begin position="34"/>
        <end position="59"/>
    </location>
</feature>
<dbReference type="STRING" id="56193.YP76_21215"/>